<reference evidence="2" key="1">
    <citation type="journal article" date="2014" name="Int. J. Syst. Evol. Microbiol.">
        <title>Complete genome sequence of Corynebacterium casei LMG S-19264T (=DSM 44701T), isolated from a smear-ripened cheese.</title>
        <authorList>
            <consortium name="US DOE Joint Genome Institute (JGI-PGF)"/>
            <person name="Walter F."/>
            <person name="Albersmeier A."/>
            <person name="Kalinowski J."/>
            <person name="Ruckert C."/>
        </authorList>
    </citation>
    <scope>NUCLEOTIDE SEQUENCE</scope>
    <source>
        <strain evidence="2">KCTC 42650</strain>
    </source>
</reference>
<dbReference type="RefSeq" id="WP_229864475.1">
    <property type="nucleotide sequence ID" value="NZ_BNCJ01000033.1"/>
</dbReference>
<dbReference type="InterPro" id="IPR051200">
    <property type="entry name" value="Host-pathogen_enzymatic-act"/>
</dbReference>
<protein>
    <recommendedName>
        <fullName evidence="4">YncE family protein</fullName>
    </recommendedName>
</protein>
<evidence type="ECO:0000313" key="2">
    <source>
        <dbReference type="EMBL" id="GHF72911.1"/>
    </source>
</evidence>
<dbReference type="PANTHER" id="PTHR47197">
    <property type="entry name" value="PROTEIN NIRF"/>
    <property type="match status" value="1"/>
</dbReference>
<evidence type="ECO:0000313" key="3">
    <source>
        <dbReference type="Proteomes" id="UP000626220"/>
    </source>
</evidence>
<accession>A0A8J3MA26</accession>
<dbReference type="InterPro" id="IPR015943">
    <property type="entry name" value="WD40/YVTN_repeat-like_dom_sf"/>
</dbReference>
<gene>
    <name evidence="2" type="ORF">GCM10017056_49720</name>
</gene>
<dbReference type="Proteomes" id="UP000626220">
    <property type="component" value="Unassembled WGS sequence"/>
</dbReference>
<dbReference type="InterPro" id="IPR011044">
    <property type="entry name" value="Quino_amine_DH_bsu"/>
</dbReference>
<feature type="chain" id="PRO_5035187139" description="YncE family protein" evidence="1">
    <location>
        <begin position="23"/>
        <end position="393"/>
    </location>
</feature>
<organism evidence="2 3">
    <name type="scientific">Seohaeicola zhoushanensis</name>
    <dbReference type="NCBI Taxonomy" id="1569283"/>
    <lineage>
        <taxon>Bacteria</taxon>
        <taxon>Pseudomonadati</taxon>
        <taxon>Pseudomonadota</taxon>
        <taxon>Alphaproteobacteria</taxon>
        <taxon>Rhodobacterales</taxon>
        <taxon>Roseobacteraceae</taxon>
        <taxon>Seohaeicola</taxon>
    </lineage>
</organism>
<keyword evidence="3" id="KW-1185">Reference proteome</keyword>
<proteinExistence type="predicted"/>
<dbReference type="PANTHER" id="PTHR47197:SF3">
    <property type="entry name" value="DIHYDRO-HEME D1 DEHYDROGENASE"/>
    <property type="match status" value="1"/>
</dbReference>
<comment type="caution">
    <text evidence="2">The sequence shown here is derived from an EMBL/GenBank/DDBJ whole genome shotgun (WGS) entry which is preliminary data.</text>
</comment>
<reference evidence="2" key="2">
    <citation type="submission" date="2020-09" db="EMBL/GenBank/DDBJ databases">
        <authorList>
            <person name="Sun Q."/>
            <person name="Kim S."/>
        </authorList>
    </citation>
    <scope>NUCLEOTIDE SEQUENCE</scope>
    <source>
        <strain evidence="2">KCTC 42650</strain>
    </source>
</reference>
<evidence type="ECO:0000256" key="1">
    <source>
        <dbReference type="SAM" id="SignalP"/>
    </source>
</evidence>
<keyword evidence="1" id="KW-0732">Signal</keyword>
<dbReference type="SUPFAM" id="SSF50969">
    <property type="entry name" value="YVTN repeat-like/Quinoprotein amine dehydrogenase"/>
    <property type="match status" value="1"/>
</dbReference>
<name>A0A8J3MA26_9RHOB</name>
<dbReference type="AlphaFoldDB" id="A0A8J3MA26"/>
<dbReference type="EMBL" id="BNCJ01000033">
    <property type="protein sequence ID" value="GHF72911.1"/>
    <property type="molecule type" value="Genomic_DNA"/>
</dbReference>
<dbReference type="Gene3D" id="2.130.10.10">
    <property type="entry name" value="YVTN repeat-like/Quinoprotein amine dehydrogenase"/>
    <property type="match status" value="2"/>
</dbReference>
<sequence>MKPLHVFGMAVAVWVMSSAANAEILAIMNYESKPADQLKSLKLTGEQPRREGLAIVDLDPASPNFGKIVSDIPIDPGTVAHHIFYDRTMAKAYISSLQSPPLQVLDMTKNPYRLSVIETPPCGMGEDVIFDEANERWFLTCMASGNVIVGSVKTDEVIGEIKLPGTYPHGLAVNTAIDRILVTSTITPDLTGPDEYISVVKASTLEPIGKIKMSDAASPSSVAPVEVLFVPGHEPATAIVTNMFGHTLEALVWDGGTQEFSRETVFNFAENGAHVPLEIYFNGTDNPDRMYVTTAMKPGHLHIFDISEGPTKPKLLHQIVTADGAHHVGFSPDFKLAHVQNSFINLPDMSDGSVSVVDLAKGEVIANMTSLRDAGFNPNSLTLLPEWNHLAGH</sequence>
<evidence type="ECO:0008006" key="4">
    <source>
        <dbReference type="Google" id="ProtNLM"/>
    </source>
</evidence>
<feature type="signal peptide" evidence="1">
    <location>
        <begin position="1"/>
        <end position="22"/>
    </location>
</feature>